<evidence type="ECO:0000259" key="3">
    <source>
        <dbReference type="Pfam" id="PF13439"/>
    </source>
</evidence>
<dbReference type="InterPro" id="IPR050194">
    <property type="entry name" value="Glycosyltransferase_grp1"/>
</dbReference>
<gene>
    <name evidence="4" type="ORF">TAE01_29040</name>
</gene>
<dbReference type="SUPFAM" id="SSF53756">
    <property type="entry name" value="UDP-Glycosyltransferase/glycogen phosphorylase"/>
    <property type="match status" value="1"/>
</dbReference>
<dbReference type="Pfam" id="PF13439">
    <property type="entry name" value="Glyco_transf_4"/>
    <property type="match status" value="1"/>
</dbReference>
<dbReference type="CDD" id="cd03801">
    <property type="entry name" value="GT4_PimA-like"/>
    <property type="match status" value="1"/>
</dbReference>
<protein>
    <recommendedName>
        <fullName evidence="3">Glycosyltransferase subfamily 4-like N-terminal domain-containing protein</fullName>
    </recommendedName>
</protein>
<evidence type="ECO:0000313" key="4">
    <source>
        <dbReference type="EMBL" id="GEO31094.1"/>
    </source>
</evidence>
<organism evidence="4 5">
    <name type="scientific">Terrabacter aerolatus</name>
    <dbReference type="NCBI Taxonomy" id="422442"/>
    <lineage>
        <taxon>Bacteria</taxon>
        <taxon>Bacillati</taxon>
        <taxon>Actinomycetota</taxon>
        <taxon>Actinomycetes</taxon>
        <taxon>Micrococcales</taxon>
        <taxon>Intrasporangiaceae</taxon>
        <taxon>Terrabacter</taxon>
    </lineage>
</organism>
<dbReference type="Pfam" id="PF13692">
    <property type="entry name" value="Glyco_trans_1_4"/>
    <property type="match status" value="1"/>
</dbReference>
<keyword evidence="2" id="KW-0808">Transferase</keyword>
<keyword evidence="5" id="KW-1185">Reference proteome</keyword>
<dbReference type="InterPro" id="IPR028098">
    <property type="entry name" value="Glyco_trans_4-like_N"/>
</dbReference>
<sequence>MHVLVSFPHPLGGPGIGTTAWNQAVSLAGAGARVTVVCSRVARSLPPDSGITVWSSMGPVRPRMVGIERAHDWHDRFTARVTRRVRPDVVHCWPRAVLHTALAARTVGAAVVREAPSPYTRVAIDQAAAAWAQMGLQPPAGHFHRPSPRSVALEDEEFAVVDLVLVGSPAARASFERAPFPVRVDVVPYGYDPTRFRPSVDRVPLDPPTAVFVGRCEPAKGIHVLAAAWSSARLPEGARLLLCGDVRADVRHRLAALFADPRVEHTSHRPDVESVLARADVLVHPSFTEGSALAVYEAIGSGVVPLVSDASGAPGGVGLVHRTGETAQLAAHLEDALGDVVAFTGLRQTVLDEAPSWSWSQAGARLIDSYERAMPSSWRT</sequence>
<reference evidence="4 5" key="1">
    <citation type="submission" date="2019-07" db="EMBL/GenBank/DDBJ databases">
        <title>Whole genome shotgun sequence of Terrabacter aerolatus NBRC 106305.</title>
        <authorList>
            <person name="Hosoyama A."/>
            <person name="Uohara A."/>
            <person name="Ohji S."/>
            <person name="Ichikawa N."/>
        </authorList>
    </citation>
    <scope>NUCLEOTIDE SEQUENCE [LARGE SCALE GENOMIC DNA]</scope>
    <source>
        <strain evidence="4 5">NBRC 106305</strain>
    </source>
</reference>
<evidence type="ECO:0000313" key="5">
    <source>
        <dbReference type="Proteomes" id="UP000321534"/>
    </source>
</evidence>
<accession>A0A512D3R4</accession>
<proteinExistence type="predicted"/>
<dbReference type="PANTHER" id="PTHR45947">
    <property type="entry name" value="SULFOQUINOVOSYL TRANSFERASE SQD2"/>
    <property type="match status" value="1"/>
</dbReference>
<feature type="domain" description="Glycosyltransferase subfamily 4-like N-terminal" evidence="3">
    <location>
        <begin position="15"/>
        <end position="195"/>
    </location>
</feature>
<dbReference type="EMBL" id="BJYX01000016">
    <property type="protein sequence ID" value="GEO31094.1"/>
    <property type="molecule type" value="Genomic_DNA"/>
</dbReference>
<keyword evidence="1" id="KW-0328">Glycosyltransferase</keyword>
<dbReference type="GO" id="GO:0016757">
    <property type="term" value="F:glycosyltransferase activity"/>
    <property type="evidence" value="ECO:0007669"/>
    <property type="project" value="TreeGrafter"/>
</dbReference>
<dbReference type="AlphaFoldDB" id="A0A512D3R4"/>
<dbReference type="Gene3D" id="3.40.50.2000">
    <property type="entry name" value="Glycogen Phosphorylase B"/>
    <property type="match status" value="2"/>
</dbReference>
<comment type="caution">
    <text evidence="4">The sequence shown here is derived from an EMBL/GenBank/DDBJ whole genome shotgun (WGS) entry which is preliminary data.</text>
</comment>
<evidence type="ECO:0000256" key="2">
    <source>
        <dbReference type="ARBA" id="ARBA00022679"/>
    </source>
</evidence>
<name>A0A512D3R4_9MICO</name>
<dbReference type="Proteomes" id="UP000321534">
    <property type="component" value="Unassembled WGS sequence"/>
</dbReference>
<dbReference type="PANTHER" id="PTHR45947:SF13">
    <property type="entry name" value="TRANSFERASE"/>
    <property type="match status" value="1"/>
</dbReference>
<evidence type="ECO:0000256" key="1">
    <source>
        <dbReference type="ARBA" id="ARBA00022676"/>
    </source>
</evidence>
<dbReference type="OrthoDB" id="506201at2"/>